<comment type="caution">
    <text evidence="2">The sequence shown here is derived from an EMBL/GenBank/DDBJ whole genome shotgun (WGS) entry which is preliminary data.</text>
</comment>
<proteinExistence type="predicted"/>
<evidence type="ECO:0000313" key="2">
    <source>
        <dbReference type="EMBL" id="OPZ93481.1"/>
    </source>
</evidence>
<gene>
    <name evidence="2" type="ORF">BWY73_00303</name>
</gene>
<reference evidence="2" key="1">
    <citation type="submission" date="2017-02" db="EMBL/GenBank/DDBJ databases">
        <title>Delving into the versatile metabolic prowess of the omnipresent phylum Bacteroidetes.</title>
        <authorList>
            <person name="Nobu M.K."/>
            <person name="Mei R."/>
            <person name="Narihiro T."/>
            <person name="Kuroda K."/>
            <person name="Liu W.-T."/>
        </authorList>
    </citation>
    <scope>NUCLEOTIDE SEQUENCE</scope>
    <source>
        <strain evidence="2">ADurb.Bin417</strain>
    </source>
</reference>
<name>A0A1V5MKX9_UNCT6</name>
<dbReference type="AlphaFoldDB" id="A0A1V5MKX9"/>
<evidence type="ECO:0000256" key="1">
    <source>
        <dbReference type="SAM" id="MobiDB-lite"/>
    </source>
</evidence>
<protein>
    <submittedName>
        <fullName evidence="2">Uncharacterized protein</fullName>
    </submittedName>
</protein>
<dbReference type="Proteomes" id="UP000485484">
    <property type="component" value="Unassembled WGS sequence"/>
</dbReference>
<sequence>MRVGRQYERDLIHSVPAGRQHDRDLPEFHRAGLLLPGRPFFDPDVTGEAGEQAVLLRQLDDLRLHRLLFPPFLAGPCLVAAFLQVPDALPRPEDRDGVALRLDRLDRERPFLRGAVHSSPEGYPFQPVRVASDLYENRAGPPREEDHFRRRLAAFHPAGLDDGGLEIIPECLAEEIEHLRLDPLPRMDEFGQAAPGQGQPFQQELVRPVPDADGGELNPFRVLPDQLRQPLLVSDLAVGDENDEALAPFPGRSPAGVFQRGVHLGAAQIGLRVGNVFQRLVEALVAVFDRPVEEVRKGGAEPVYVEVRPGVHGFQADLERLLRLGDRTAAHRAGAVENEDDLAPARRAARGIFRLRQREINQDKIAATVGPVGEPRLPPHHQHEIAVQLDRLDAEGHLCRFALHPDADRVARRFDRFQAAAVTDLEAYRDSVRDVERVAGVDQVVHRDARFIRLVGREIARRDGGRQHETDFAAVRVQGLDVLGLHHHLGLRFHVPDREGEDVRPFLVQQEAAVSFGEGPVILFEGLVARLDRADDRFFADPDGEAADGRRLRQRELVNRLDGLLLAVDEPLADADAGGAPGNGAGRLYPDQRDRLLSGRKKPALK</sequence>
<organism evidence="2">
    <name type="scientific">candidate division TA06 bacterium ADurb.Bin417</name>
    <dbReference type="NCBI Taxonomy" id="1852828"/>
    <lineage>
        <taxon>Bacteria</taxon>
        <taxon>Bacteria division TA06</taxon>
    </lineage>
</organism>
<dbReference type="EMBL" id="MWAK01000022">
    <property type="protein sequence ID" value="OPZ93481.1"/>
    <property type="molecule type" value="Genomic_DNA"/>
</dbReference>
<feature type="region of interest" description="Disordered" evidence="1">
    <location>
        <begin position="573"/>
        <end position="606"/>
    </location>
</feature>
<accession>A0A1V5MKX9</accession>